<dbReference type="PANTHER" id="PTHR44376">
    <property type="entry name" value="TRANSCRIPTIONAL REGULATOR OF FILAMENTOUS GROWTH FLO8"/>
    <property type="match status" value="1"/>
</dbReference>
<sequence length="185" mass="20613">MQATPKVHRNLWKPRSGLELMNNDLSSTNPEEEAVSCFSLICPTLETKVVVWNMGTLQTESTPEGHSSIISDVRFRPNSTQLTTSSFDTTVRLWDASEPITFCSYGAVDANEIMVDAKRDDSSCPDQITLITHCYSSEVHDPKQAYSLPEREREQEVPRAMHTGGGLFCLSFVLAATGRCSFFEV</sequence>
<evidence type="ECO:0008006" key="4">
    <source>
        <dbReference type="Google" id="ProtNLM"/>
    </source>
</evidence>
<dbReference type="AlphaFoldDB" id="A0AAD5F7T8"/>
<dbReference type="EMBL" id="JAJFAZ020000001">
    <property type="protein sequence ID" value="KAI5356253.1"/>
    <property type="molecule type" value="Genomic_DNA"/>
</dbReference>
<dbReference type="Pfam" id="PF00400">
    <property type="entry name" value="WD40"/>
    <property type="match status" value="1"/>
</dbReference>
<name>A0AAD5F7T8_PRUDU</name>
<dbReference type="SMART" id="SM00320">
    <property type="entry name" value="WD40"/>
    <property type="match status" value="1"/>
</dbReference>
<keyword evidence="1" id="KW-0853">WD repeat</keyword>
<dbReference type="Proteomes" id="UP001054821">
    <property type="component" value="Chromosome 1"/>
</dbReference>
<dbReference type="InterPro" id="IPR044716">
    <property type="entry name" value="LEUNIG-like"/>
</dbReference>
<feature type="repeat" description="WD" evidence="1">
    <location>
        <begin position="63"/>
        <end position="95"/>
    </location>
</feature>
<accession>A0AAD5F7T8</accession>
<dbReference type="GO" id="GO:0003714">
    <property type="term" value="F:transcription corepressor activity"/>
    <property type="evidence" value="ECO:0007669"/>
    <property type="project" value="InterPro"/>
</dbReference>
<organism evidence="2 3">
    <name type="scientific">Prunus dulcis</name>
    <name type="common">Almond</name>
    <name type="synonym">Amygdalus dulcis</name>
    <dbReference type="NCBI Taxonomy" id="3755"/>
    <lineage>
        <taxon>Eukaryota</taxon>
        <taxon>Viridiplantae</taxon>
        <taxon>Streptophyta</taxon>
        <taxon>Embryophyta</taxon>
        <taxon>Tracheophyta</taxon>
        <taxon>Spermatophyta</taxon>
        <taxon>Magnoliopsida</taxon>
        <taxon>eudicotyledons</taxon>
        <taxon>Gunneridae</taxon>
        <taxon>Pentapetalae</taxon>
        <taxon>rosids</taxon>
        <taxon>fabids</taxon>
        <taxon>Rosales</taxon>
        <taxon>Rosaceae</taxon>
        <taxon>Amygdaloideae</taxon>
        <taxon>Amygdaleae</taxon>
        <taxon>Prunus</taxon>
    </lineage>
</organism>
<evidence type="ECO:0000313" key="3">
    <source>
        <dbReference type="Proteomes" id="UP001054821"/>
    </source>
</evidence>
<reference evidence="2 3" key="1">
    <citation type="journal article" date="2022" name="G3 (Bethesda)">
        <title>Whole-genome sequence and methylome profiling of the almond [Prunus dulcis (Mill.) D.A. Webb] cultivar 'Nonpareil'.</title>
        <authorList>
            <person name="D'Amico-Willman K.M."/>
            <person name="Ouma W.Z."/>
            <person name="Meulia T."/>
            <person name="Sideli G.M."/>
            <person name="Gradziel T.M."/>
            <person name="Fresnedo-Ramirez J."/>
        </authorList>
    </citation>
    <scope>NUCLEOTIDE SEQUENCE [LARGE SCALE GENOMIC DNA]</scope>
    <source>
        <strain evidence="2">Clone GOH B32 T37-40</strain>
    </source>
</reference>
<dbReference type="SUPFAM" id="SSF50978">
    <property type="entry name" value="WD40 repeat-like"/>
    <property type="match status" value="1"/>
</dbReference>
<dbReference type="InterPro" id="IPR015943">
    <property type="entry name" value="WD40/YVTN_repeat-like_dom_sf"/>
</dbReference>
<dbReference type="PROSITE" id="PS50082">
    <property type="entry name" value="WD_REPEATS_2"/>
    <property type="match status" value="1"/>
</dbReference>
<dbReference type="InterPro" id="IPR036322">
    <property type="entry name" value="WD40_repeat_dom_sf"/>
</dbReference>
<dbReference type="InterPro" id="IPR001680">
    <property type="entry name" value="WD40_rpt"/>
</dbReference>
<dbReference type="PANTHER" id="PTHR44376:SF9">
    <property type="entry name" value="TRANSCRIPTIONAL COREPRESSOR LEUNIG_HOMOLOG"/>
    <property type="match status" value="1"/>
</dbReference>
<protein>
    <recommendedName>
        <fullName evidence="4">Transducin/WD40 repeat-like superfamily protein</fullName>
    </recommendedName>
</protein>
<keyword evidence="3" id="KW-1185">Reference proteome</keyword>
<proteinExistence type="predicted"/>
<gene>
    <name evidence="2" type="ORF">L3X38_009148</name>
</gene>
<evidence type="ECO:0000313" key="2">
    <source>
        <dbReference type="EMBL" id="KAI5356253.1"/>
    </source>
</evidence>
<dbReference type="PROSITE" id="PS50294">
    <property type="entry name" value="WD_REPEATS_REGION"/>
    <property type="match status" value="1"/>
</dbReference>
<dbReference type="Gene3D" id="2.130.10.10">
    <property type="entry name" value="YVTN repeat-like/Quinoprotein amine dehydrogenase"/>
    <property type="match status" value="1"/>
</dbReference>
<comment type="caution">
    <text evidence="2">The sequence shown here is derived from an EMBL/GenBank/DDBJ whole genome shotgun (WGS) entry which is preliminary data.</text>
</comment>
<evidence type="ECO:0000256" key="1">
    <source>
        <dbReference type="PROSITE-ProRule" id="PRU00221"/>
    </source>
</evidence>